<dbReference type="AlphaFoldDB" id="A0A978U8M6"/>
<gene>
    <name evidence="1" type="ORF">FEM48_ZijujUnG0084000</name>
</gene>
<reference evidence="1" key="1">
    <citation type="journal article" date="2021" name="Front. Plant Sci.">
        <title>Chromosome-Scale Genome Assembly for Chinese Sour Jujube and Insights Into Its Genome Evolution and Domestication Signature.</title>
        <authorList>
            <person name="Shen L.-Y."/>
            <person name="Luo H."/>
            <person name="Wang X.-L."/>
            <person name="Wang X.-M."/>
            <person name="Qiu X.-J."/>
            <person name="Liu H."/>
            <person name="Zhou S.-S."/>
            <person name="Jia K.-H."/>
            <person name="Nie S."/>
            <person name="Bao Y.-T."/>
            <person name="Zhang R.-G."/>
            <person name="Yun Q.-Z."/>
            <person name="Chai Y.-H."/>
            <person name="Lu J.-Y."/>
            <person name="Li Y."/>
            <person name="Zhao S.-W."/>
            <person name="Mao J.-F."/>
            <person name="Jia S.-G."/>
            <person name="Mao Y.-M."/>
        </authorList>
    </citation>
    <scope>NUCLEOTIDE SEQUENCE</scope>
    <source>
        <strain evidence="1">AT0</strain>
        <tissue evidence="1">Leaf</tissue>
    </source>
</reference>
<evidence type="ECO:0000313" key="2">
    <source>
        <dbReference type="Proteomes" id="UP000813462"/>
    </source>
</evidence>
<dbReference type="Proteomes" id="UP000813462">
    <property type="component" value="Unassembled WGS sequence"/>
</dbReference>
<evidence type="ECO:0000313" key="1">
    <source>
        <dbReference type="EMBL" id="KAH7510819.1"/>
    </source>
</evidence>
<organism evidence="1 2">
    <name type="scientific">Ziziphus jujuba var. spinosa</name>
    <dbReference type="NCBI Taxonomy" id="714518"/>
    <lineage>
        <taxon>Eukaryota</taxon>
        <taxon>Viridiplantae</taxon>
        <taxon>Streptophyta</taxon>
        <taxon>Embryophyta</taxon>
        <taxon>Tracheophyta</taxon>
        <taxon>Spermatophyta</taxon>
        <taxon>Magnoliopsida</taxon>
        <taxon>eudicotyledons</taxon>
        <taxon>Gunneridae</taxon>
        <taxon>Pentapetalae</taxon>
        <taxon>rosids</taxon>
        <taxon>fabids</taxon>
        <taxon>Rosales</taxon>
        <taxon>Rhamnaceae</taxon>
        <taxon>Paliureae</taxon>
        <taxon>Ziziphus</taxon>
    </lineage>
</organism>
<accession>A0A978U8M6</accession>
<dbReference type="EMBL" id="JAEACU010000328">
    <property type="protein sequence ID" value="KAH7510819.1"/>
    <property type="molecule type" value="Genomic_DNA"/>
</dbReference>
<name>A0A978U8M6_ZIZJJ</name>
<protein>
    <submittedName>
        <fullName evidence="1">Uncharacterized protein</fullName>
    </submittedName>
</protein>
<sequence>MAVAAADDSFILNDEKLEKLAKVVYNQEAEAAKHCKCNSEIERSYCIRETKVCYHTVLELLESMRQLKKELKSRPVSRQFAKSLKETACLSDNSSKGTVRT</sequence>
<proteinExistence type="predicted"/>
<comment type="caution">
    <text evidence="1">The sequence shown here is derived from an EMBL/GenBank/DDBJ whole genome shotgun (WGS) entry which is preliminary data.</text>
</comment>